<reference evidence="3" key="1">
    <citation type="submission" date="2005-06" db="EMBL/GenBank/DDBJ databases">
        <title>First Genome Data from Uncultured Upland Soil Cluster a Methanotrophs Provide Further Evidence for a Close Phylogenetic Relationship to Methylocapsa acidiphila B2 and High-Affinity Methanotrophy Based on pMMO.</title>
        <authorList>
            <person name="Ricke P."/>
            <person name="Kube M."/>
            <person name="Nakagawa S."/>
            <person name="Erkel C."/>
            <person name="Reinhardt R."/>
            <person name="Liesack W."/>
        </authorList>
    </citation>
    <scope>NUCLEOTIDE SEQUENCE</scope>
</reference>
<dbReference type="PANTHER" id="PTHR35848">
    <property type="entry name" value="OXALATE-BINDING PROTEIN"/>
    <property type="match status" value="1"/>
</dbReference>
<gene>
    <name evidence="3" type="ORF">orf15</name>
</gene>
<sequence length="141" mass="14970">MTSAFVVSTADLPRAKVGGVDDPTVRWSGAFATYGGHGATQSSTIVYEIEPGGRLGWHTDATEETQYILAGELRMEGGIIHQVAPGSVFVIPTPVRHDLANTGSETLRAVAFFAAPMFTQSFDNAMLPPNVHVLGTPNREG</sequence>
<evidence type="ECO:0000259" key="2">
    <source>
        <dbReference type="Pfam" id="PF07883"/>
    </source>
</evidence>
<dbReference type="AlphaFoldDB" id="Q2VNP1"/>
<protein>
    <recommendedName>
        <fullName evidence="2">Cupin type-2 domain-containing protein</fullName>
    </recommendedName>
</protein>
<keyword evidence="1" id="KW-0479">Metal-binding</keyword>
<dbReference type="PANTHER" id="PTHR35848:SF6">
    <property type="entry name" value="CUPIN TYPE-2 DOMAIN-CONTAINING PROTEIN"/>
    <property type="match status" value="1"/>
</dbReference>
<dbReference type="InterPro" id="IPR011051">
    <property type="entry name" value="RmlC_Cupin_sf"/>
</dbReference>
<dbReference type="InterPro" id="IPR014710">
    <property type="entry name" value="RmlC-like_jellyroll"/>
</dbReference>
<dbReference type="SUPFAM" id="SSF51182">
    <property type="entry name" value="RmlC-like cupins"/>
    <property type="match status" value="1"/>
</dbReference>
<dbReference type="EMBL" id="CT005238">
    <property type="protein sequence ID" value="CAJ01591.1"/>
    <property type="molecule type" value="Genomic_DNA"/>
</dbReference>
<dbReference type="InterPro" id="IPR013096">
    <property type="entry name" value="Cupin_2"/>
</dbReference>
<evidence type="ECO:0000313" key="3">
    <source>
        <dbReference type="EMBL" id="CAJ01591.1"/>
    </source>
</evidence>
<accession>Q2VNP1</accession>
<dbReference type="Pfam" id="PF07883">
    <property type="entry name" value="Cupin_2"/>
    <property type="match status" value="1"/>
</dbReference>
<dbReference type="GO" id="GO:0046872">
    <property type="term" value="F:metal ion binding"/>
    <property type="evidence" value="ECO:0007669"/>
    <property type="project" value="UniProtKB-KW"/>
</dbReference>
<organism evidence="3">
    <name type="scientific">Methylocapsa acidiphila</name>
    <dbReference type="NCBI Taxonomy" id="133552"/>
    <lineage>
        <taxon>Bacteria</taxon>
        <taxon>Pseudomonadati</taxon>
        <taxon>Pseudomonadota</taxon>
        <taxon>Alphaproteobacteria</taxon>
        <taxon>Hyphomicrobiales</taxon>
        <taxon>Beijerinckiaceae</taxon>
        <taxon>Methylocapsa</taxon>
    </lineage>
</organism>
<dbReference type="Gene3D" id="2.60.120.10">
    <property type="entry name" value="Jelly Rolls"/>
    <property type="match status" value="1"/>
</dbReference>
<name>Q2VNP1_METAI</name>
<feature type="domain" description="Cupin type-2" evidence="2">
    <location>
        <begin position="46"/>
        <end position="111"/>
    </location>
</feature>
<dbReference type="InterPro" id="IPR051610">
    <property type="entry name" value="GPI/OXD"/>
</dbReference>
<evidence type="ECO:0000256" key="1">
    <source>
        <dbReference type="ARBA" id="ARBA00022723"/>
    </source>
</evidence>
<proteinExistence type="predicted"/>